<accession>A0A9Q1JQL9</accession>
<protein>
    <submittedName>
        <fullName evidence="2">Uncharacterized protein</fullName>
    </submittedName>
</protein>
<dbReference type="Proteomes" id="UP001153076">
    <property type="component" value="Unassembled WGS sequence"/>
</dbReference>
<gene>
    <name evidence="2" type="ORF">Cgig2_026283</name>
</gene>
<comment type="caution">
    <text evidence="2">The sequence shown here is derived from an EMBL/GenBank/DDBJ whole genome shotgun (WGS) entry which is preliminary data.</text>
</comment>
<name>A0A9Q1JQL9_9CARY</name>
<feature type="compositionally biased region" description="Basic and acidic residues" evidence="1">
    <location>
        <begin position="146"/>
        <end position="158"/>
    </location>
</feature>
<dbReference type="EMBL" id="JAKOGI010000918">
    <property type="protein sequence ID" value="KAJ8429247.1"/>
    <property type="molecule type" value="Genomic_DNA"/>
</dbReference>
<evidence type="ECO:0000313" key="3">
    <source>
        <dbReference type="Proteomes" id="UP001153076"/>
    </source>
</evidence>
<keyword evidence="3" id="KW-1185">Reference proteome</keyword>
<proteinExistence type="predicted"/>
<feature type="compositionally biased region" description="Basic residues" evidence="1">
    <location>
        <begin position="187"/>
        <end position="196"/>
    </location>
</feature>
<sequence length="196" mass="20721">MRGGRGRGRGRGGRAGGRADAGGGQGKEQAFQAQTHSVPEHDGPHASAEQSQSSLAVNGFMAEQDCEHKHPTPVQSAEEAQPAPSQVDRGSIQLGPTVEASHSPVQGGTFGRRPEIPQSSTRDPRPSPVTKHSTSNIQARPVPGFSDDRIQPSTDDSRPSQATGGSSSRSLESGTGPMGYKYPMHGRINRTRNRQL</sequence>
<evidence type="ECO:0000256" key="1">
    <source>
        <dbReference type="SAM" id="MobiDB-lite"/>
    </source>
</evidence>
<feature type="compositionally biased region" description="Polar residues" evidence="1">
    <location>
        <begin position="159"/>
        <end position="173"/>
    </location>
</feature>
<feature type="compositionally biased region" description="Gly residues" evidence="1">
    <location>
        <begin position="13"/>
        <end position="26"/>
    </location>
</feature>
<feature type="compositionally biased region" description="Basic residues" evidence="1">
    <location>
        <begin position="1"/>
        <end position="12"/>
    </location>
</feature>
<feature type="region of interest" description="Disordered" evidence="1">
    <location>
        <begin position="1"/>
        <end position="196"/>
    </location>
</feature>
<organism evidence="2 3">
    <name type="scientific">Carnegiea gigantea</name>
    <dbReference type="NCBI Taxonomy" id="171969"/>
    <lineage>
        <taxon>Eukaryota</taxon>
        <taxon>Viridiplantae</taxon>
        <taxon>Streptophyta</taxon>
        <taxon>Embryophyta</taxon>
        <taxon>Tracheophyta</taxon>
        <taxon>Spermatophyta</taxon>
        <taxon>Magnoliopsida</taxon>
        <taxon>eudicotyledons</taxon>
        <taxon>Gunneridae</taxon>
        <taxon>Pentapetalae</taxon>
        <taxon>Caryophyllales</taxon>
        <taxon>Cactineae</taxon>
        <taxon>Cactaceae</taxon>
        <taxon>Cactoideae</taxon>
        <taxon>Echinocereeae</taxon>
        <taxon>Carnegiea</taxon>
    </lineage>
</organism>
<dbReference type="AlphaFoldDB" id="A0A9Q1JQL9"/>
<reference evidence="2" key="1">
    <citation type="submission" date="2022-04" db="EMBL/GenBank/DDBJ databases">
        <title>Carnegiea gigantea Genome sequencing and assembly v2.</title>
        <authorList>
            <person name="Copetti D."/>
            <person name="Sanderson M.J."/>
            <person name="Burquez A."/>
            <person name="Wojciechowski M.F."/>
        </authorList>
    </citation>
    <scope>NUCLEOTIDE SEQUENCE</scope>
    <source>
        <strain evidence="2">SGP5-SGP5p</strain>
        <tissue evidence="2">Aerial part</tissue>
    </source>
</reference>
<evidence type="ECO:0000313" key="2">
    <source>
        <dbReference type="EMBL" id="KAJ8429247.1"/>
    </source>
</evidence>